<feature type="region of interest" description="Disordered" evidence="2">
    <location>
        <begin position="511"/>
        <end position="544"/>
    </location>
</feature>
<evidence type="ECO:0000259" key="3">
    <source>
        <dbReference type="Pfam" id="PF07727"/>
    </source>
</evidence>
<feature type="compositionally biased region" description="Basic and acidic residues" evidence="2">
    <location>
        <begin position="705"/>
        <end position="720"/>
    </location>
</feature>
<dbReference type="InterPro" id="IPR013103">
    <property type="entry name" value="RVT_2"/>
</dbReference>
<dbReference type="AlphaFoldDB" id="A0A6L2P6D1"/>
<evidence type="ECO:0000256" key="2">
    <source>
        <dbReference type="SAM" id="MobiDB-lite"/>
    </source>
</evidence>
<protein>
    <recommendedName>
        <fullName evidence="3">Reverse transcriptase Ty1/copia-type domain-containing protein</fullName>
    </recommendedName>
</protein>
<feature type="compositionally biased region" description="Basic and acidic residues" evidence="2">
    <location>
        <begin position="819"/>
        <end position="830"/>
    </location>
</feature>
<feature type="compositionally biased region" description="Polar residues" evidence="2">
    <location>
        <begin position="453"/>
        <end position="463"/>
    </location>
</feature>
<name>A0A6L2P6D1_TANCI</name>
<dbReference type="EMBL" id="BKCJ010010974">
    <property type="protein sequence ID" value="GEU94003.1"/>
    <property type="molecule type" value="Genomic_DNA"/>
</dbReference>
<dbReference type="Pfam" id="PF07727">
    <property type="entry name" value="RVT_2"/>
    <property type="match status" value="1"/>
</dbReference>
<feature type="domain" description="Reverse transcriptase Ty1/copia-type" evidence="3">
    <location>
        <begin position="64"/>
        <end position="142"/>
    </location>
</feature>
<dbReference type="PANTHER" id="PTHR11439">
    <property type="entry name" value="GAG-POL-RELATED RETROTRANSPOSON"/>
    <property type="match status" value="1"/>
</dbReference>
<organism evidence="4">
    <name type="scientific">Tanacetum cinerariifolium</name>
    <name type="common">Dalmatian daisy</name>
    <name type="synonym">Chrysanthemum cinerariifolium</name>
    <dbReference type="NCBI Taxonomy" id="118510"/>
    <lineage>
        <taxon>Eukaryota</taxon>
        <taxon>Viridiplantae</taxon>
        <taxon>Streptophyta</taxon>
        <taxon>Embryophyta</taxon>
        <taxon>Tracheophyta</taxon>
        <taxon>Spermatophyta</taxon>
        <taxon>Magnoliopsida</taxon>
        <taxon>eudicotyledons</taxon>
        <taxon>Gunneridae</taxon>
        <taxon>Pentapetalae</taxon>
        <taxon>asterids</taxon>
        <taxon>campanulids</taxon>
        <taxon>Asterales</taxon>
        <taxon>Asteraceae</taxon>
        <taxon>Asteroideae</taxon>
        <taxon>Anthemideae</taxon>
        <taxon>Anthemidinae</taxon>
        <taxon>Tanacetum</taxon>
    </lineage>
</organism>
<accession>A0A6L2P6D1</accession>
<reference evidence="4" key="1">
    <citation type="journal article" date="2019" name="Sci. Rep.">
        <title>Draft genome of Tanacetum cinerariifolium, the natural source of mosquito coil.</title>
        <authorList>
            <person name="Yamashiro T."/>
            <person name="Shiraishi A."/>
            <person name="Satake H."/>
            <person name="Nakayama K."/>
        </authorList>
    </citation>
    <scope>NUCLEOTIDE SEQUENCE</scope>
</reference>
<sequence>MTSPAPQDRWSQDKQIELVNIIGDLGAKMLTRAMAKELSVASARECLFVDFLTKKEPKKVSEALKYETGIVIKNKARLVAQGYNQQEGIDYDETFALIARHKAIRIFLAFATYMNFIVYQMDVKSTFLNGKVKEEVYVKQPPEKTPMIPPNNLGPNLNGKAVNETQYRGFDLRRYSNSGYDGCNMDRKSTSGACQLLGGKLICRSAKKHQFVAMSSAEAEYVLIFCDNISAIAISNNPFLHSRTKHIDIRYHFIRDHILKWDIELHFIPTQYQLADIFTKPLDEPTFKRLVVELEMPRSPIDFVLAKQVGLNLEDIIFNPNNEALKPNQPEGPSFTDHIIAICTADEPVVFKALKTSSKAKEKDSKSKKLGAKNRSNKIQTGSKSKATKDGSSKPPASTLVDVSIHKEDQQVAGGPTSLGVTCEEGAHPQLSSGRNASADSTAEADPGKSAHNDSIPQQQDKTQFVSKGLETILTTSKTGKRASTIAKQIEEASLGDLDSSEDDPIIMVDESEEDTEDKDEEIHATSNVETEDTSVPKPPSARQVEGKVALFSAKPSFPNMEQLDKLLVKSLHTEFSKILFAHDFSNSLPTELKDLSSKINNLIKEVKGLKKHVHDLEIKNCQAGTKPSKGEKNTNQATISQLFQRKATKHANLNKQQSIPTLQITTTTTSTTSLQSIFISNPPKSSSQTEGEHIKKDKGKKAMSSKDAEEKSSDSKSDDTFNLTVSRIEESAKAEATKHELEVRKEELVDLFGHDVVSKYYKTKLQYDKYCDKMLNRRAKSRITNYDVLTRKGPITLKVYREDGTSTGYSEKGQNGSKTDKTKHEMEKRGKVKVNSQRRSRNRRNVNWANPYPSNGPEEFIKSSVENLVPNSSESEDERECDVPACDDFTTFYNLLFDTYDNFSSSDNESFSEEDIPKEIYSNPLFDKEIISIKLDPHHLNADFDLIESMLNPDSSIVSSLKIDSLLDEFAGELILLRSIPPEIDEADCDLEEEIRLIEKLLYDNSSPRKDCAKIIKKQSKLDKIKHEIAKIAQKPDPRTFPVQKSTK</sequence>
<feature type="coiled-coil region" evidence="1">
    <location>
        <begin position="593"/>
        <end position="620"/>
    </location>
</feature>
<feature type="compositionally biased region" description="Basic residues" evidence="2">
    <location>
        <begin position="831"/>
        <end position="845"/>
    </location>
</feature>
<feature type="region of interest" description="Disordered" evidence="2">
    <location>
        <begin position="678"/>
        <end position="723"/>
    </location>
</feature>
<comment type="caution">
    <text evidence="4">The sequence shown here is derived from an EMBL/GenBank/DDBJ whole genome shotgun (WGS) entry which is preliminary data.</text>
</comment>
<dbReference type="PANTHER" id="PTHR11439:SF495">
    <property type="entry name" value="REVERSE TRANSCRIPTASE, RNA-DEPENDENT DNA POLYMERASE-RELATED"/>
    <property type="match status" value="1"/>
</dbReference>
<keyword evidence="1" id="KW-0175">Coiled coil</keyword>
<gene>
    <name evidence="4" type="ORF">Tci_065981</name>
</gene>
<feature type="region of interest" description="Disordered" evidence="2">
    <location>
        <begin position="806"/>
        <end position="857"/>
    </location>
</feature>
<evidence type="ECO:0000256" key="1">
    <source>
        <dbReference type="SAM" id="Coils"/>
    </source>
</evidence>
<feature type="compositionally biased region" description="Acidic residues" evidence="2">
    <location>
        <begin position="511"/>
        <end position="520"/>
    </location>
</feature>
<dbReference type="CDD" id="cd09272">
    <property type="entry name" value="RNase_HI_RT_Ty1"/>
    <property type="match status" value="1"/>
</dbReference>
<feature type="compositionally biased region" description="Polar residues" evidence="2">
    <location>
        <begin position="806"/>
        <end position="818"/>
    </location>
</feature>
<feature type="region of interest" description="Disordered" evidence="2">
    <location>
        <begin position="356"/>
        <end position="463"/>
    </location>
</feature>
<proteinExistence type="predicted"/>
<evidence type="ECO:0000313" key="4">
    <source>
        <dbReference type="EMBL" id="GEU94003.1"/>
    </source>
</evidence>
<feature type="compositionally biased region" description="Polar residues" evidence="2">
    <location>
        <begin position="430"/>
        <end position="441"/>
    </location>
</feature>